<evidence type="ECO:0000259" key="8">
    <source>
        <dbReference type="Pfam" id="PF13359"/>
    </source>
</evidence>
<feature type="domain" description="DDE Tnp4" evidence="8">
    <location>
        <begin position="95"/>
        <end position="199"/>
    </location>
</feature>
<evidence type="ECO:0000256" key="2">
    <source>
        <dbReference type="ARBA" id="ARBA00004123"/>
    </source>
</evidence>
<dbReference type="EMBL" id="JBEDNZ010000014">
    <property type="protein sequence ID" value="KAL0829652.1"/>
    <property type="molecule type" value="Genomic_DNA"/>
</dbReference>
<dbReference type="InterPro" id="IPR045249">
    <property type="entry name" value="HARBI1-like"/>
</dbReference>
<dbReference type="GO" id="GO:0005634">
    <property type="term" value="C:nucleus"/>
    <property type="evidence" value="ECO:0007669"/>
    <property type="project" value="UniProtKB-SubCell"/>
</dbReference>
<dbReference type="PANTHER" id="PTHR22930">
    <property type="match status" value="1"/>
</dbReference>
<gene>
    <name evidence="9" type="ORF">ABMA28_003158</name>
</gene>
<organism evidence="9 10">
    <name type="scientific">Loxostege sticticalis</name>
    <name type="common">Beet webworm moth</name>
    <dbReference type="NCBI Taxonomy" id="481309"/>
    <lineage>
        <taxon>Eukaryota</taxon>
        <taxon>Metazoa</taxon>
        <taxon>Ecdysozoa</taxon>
        <taxon>Arthropoda</taxon>
        <taxon>Hexapoda</taxon>
        <taxon>Insecta</taxon>
        <taxon>Pterygota</taxon>
        <taxon>Neoptera</taxon>
        <taxon>Endopterygota</taxon>
        <taxon>Lepidoptera</taxon>
        <taxon>Glossata</taxon>
        <taxon>Ditrysia</taxon>
        <taxon>Pyraloidea</taxon>
        <taxon>Crambidae</taxon>
        <taxon>Pyraustinae</taxon>
        <taxon>Loxostege</taxon>
    </lineage>
</organism>
<evidence type="ECO:0000256" key="7">
    <source>
        <dbReference type="ARBA" id="ARBA00023242"/>
    </source>
</evidence>
<name>A0ABD0SXK0_LOXSC</name>
<evidence type="ECO:0000256" key="1">
    <source>
        <dbReference type="ARBA" id="ARBA00001968"/>
    </source>
</evidence>
<keyword evidence="5" id="KW-0479">Metal-binding</keyword>
<comment type="similarity">
    <text evidence="3">Belongs to the HARBI1 family.</text>
</comment>
<keyword evidence="4" id="KW-0540">Nuclease</keyword>
<dbReference type="GO" id="GO:0016787">
    <property type="term" value="F:hydrolase activity"/>
    <property type="evidence" value="ECO:0007669"/>
    <property type="project" value="UniProtKB-KW"/>
</dbReference>
<evidence type="ECO:0000313" key="10">
    <source>
        <dbReference type="Proteomes" id="UP001549921"/>
    </source>
</evidence>
<proteinExistence type="inferred from homology"/>
<dbReference type="GO" id="GO:0004518">
    <property type="term" value="F:nuclease activity"/>
    <property type="evidence" value="ECO:0007669"/>
    <property type="project" value="UniProtKB-KW"/>
</dbReference>
<comment type="subcellular location">
    <subcellularLocation>
        <location evidence="2">Nucleus</location>
    </subcellularLocation>
</comment>
<dbReference type="GO" id="GO:0046872">
    <property type="term" value="F:metal ion binding"/>
    <property type="evidence" value="ECO:0007669"/>
    <property type="project" value="UniProtKB-KW"/>
</dbReference>
<keyword evidence="7" id="KW-0539">Nucleus</keyword>
<evidence type="ECO:0000256" key="6">
    <source>
        <dbReference type="ARBA" id="ARBA00022801"/>
    </source>
</evidence>
<dbReference type="Proteomes" id="UP001549921">
    <property type="component" value="Unassembled WGS sequence"/>
</dbReference>
<evidence type="ECO:0000256" key="4">
    <source>
        <dbReference type="ARBA" id="ARBA00022722"/>
    </source>
</evidence>
<evidence type="ECO:0000313" key="9">
    <source>
        <dbReference type="EMBL" id="KAL0829652.1"/>
    </source>
</evidence>
<sequence length="246" mass="28494">MSPELQVLTAIRTWARQEVQDDAADLHSLSQQSITNICRRVATALANRSSRFIYMPRNIYEQQEVMREFRAICGFKHTPIFHKPLGILFNKRASSDAKLKIRDIVARWRGSAHDSRIFNESRLKERLESDALTSYLFTPVNNTTTQSEEAYNRAHIMTRNTVERCFGLWKNRFRCLLSGFTVKQENAKLYIVALAVLHNIAVNMGEQVEGIEVLDPDTDLPNLPSLSPQQNSYEPKTRRNFILRYF</sequence>
<comment type="cofactor">
    <cofactor evidence="1">
        <name>a divalent metal cation</name>
        <dbReference type="ChEBI" id="CHEBI:60240"/>
    </cofactor>
</comment>
<dbReference type="Pfam" id="PF13359">
    <property type="entry name" value="DDE_Tnp_4"/>
    <property type="match status" value="1"/>
</dbReference>
<evidence type="ECO:0000256" key="5">
    <source>
        <dbReference type="ARBA" id="ARBA00022723"/>
    </source>
</evidence>
<dbReference type="AlphaFoldDB" id="A0ABD0SXK0"/>
<reference evidence="9 10" key="1">
    <citation type="submission" date="2024-06" db="EMBL/GenBank/DDBJ databases">
        <title>A chromosome-level genome assembly of beet webworm, Loxostege sticticalis.</title>
        <authorList>
            <person name="Zhang Y."/>
        </authorList>
    </citation>
    <scope>NUCLEOTIDE SEQUENCE [LARGE SCALE GENOMIC DNA]</scope>
    <source>
        <strain evidence="9">AQ028</strain>
        <tissue evidence="9">Male pupae</tissue>
    </source>
</reference>
<protein>
    <recommendedName>
        <fullName evidence="8">DDE Tnp4 domain-containing protein</fullName>
    </recommendedName>
</protein>
<evidence type="ECO:0000256" key="3">
    <source>
        <dbReference type="ARBA" id="ARBA00006958"/>
    </source>
</evidence>
<dbReference type="InterPro" id="IPR027806">
    <property type="entry name" value="HARBI1_dom"/>
</dbReference>
<keyword evidence="6" id="KW-0378">Hydrolase</keyword>
<dbReference type="PANTHER" id="PTHR22930:SF250">
    <property type="entry name" value="NUCLEASE HARBI1-LIKE PROTEIN"/>
    <property type="match status" value="1"/>
</dbReference>
<accession>A0ABD0SXK0</accession>
<comment type="caution">
    <text evidence="9">The sequence shown here is derived from an EMBL/GenBank/DDBJ whole genome shotgun (WGS) entry which is preliminary data.</text>
</comment>